<organism evidence="1 2">
    <name type="scientific">Smallanthus sonchifolius</name>
    <dbReference type="NCBI Taxonomy" id="185202"/>
    <lineage>
        <taxon>Eukaryota</taxon>
        <taxon>Viridiplantae</taxon>
        <taxon>Streptophyta</taxon>
        <taxon>Embryophyta</taxon>
        <taxon>Tracheophyta</taxon>
        <taxon>Spermatophyta</taxon>
        <taxon>Magnoliopsida</taxon>
        <taxon>eudicotyledons</taxon>
        <taxon>Gunneridae</taxon>
        <taxon>Pentapetalae</taxon>
        <taxon>asterids</taxon>
        <taxon>campanulids</taxon>
        <taxon>Asterales</taxon>
        <taxon>Asteraceae</taxon>
        <taxon>Asteroideae</taxon>
        <taxon>Heliantheae alliance</taxon>
        <taxon>Millerieae</taxon>
        <taxon>Smallanthus</taxon>
    </lineage>
</organism>
<comment type="caution">
    <text evidence="1">The sequence shown here is derived from an EMBL/GenBank/DDBJ whole genome shotgun (WGS) entry which is preliminary data.</text>
</comment>
<accession>A0ACB9IVP5</accession>
<keyword evidence="2" id="KW-1185">Reference proteome</keyword>
<proteinExistence type="predicted"/>
<reference evidence="2" key="1">
    <citation type="journal article" date="2022" name="Mol. Ecol. Resour.">
        <title>The genomes of chicory, endive, great burdock and yacon provide insights into Asteraceae palaeo-polyploidization history and plant inulin production.</title>
        <authorList>
            <person name="Fan W."/>
            <person name="Wang S."/>
            <person name="Wang H."/>
            <person name="Wang A."/>
            <person name="Jiang F."/>
            <person name="Liu H."/>
            <person name="Zhao H."/>
            <person name="Xu D."/>
            <person name="Zhang Y."/>
        </authorList>
    </citation>
    <scope>NUCLEOTIDE SEQUENCE [LARGE SCALE GENOMIC DNA]</scope>
    <source>
        <strain evidence="2">cv. Yunnan</strain>
    </source>
</reference>
<gene>
    <name evidence="1" type="ORF">L1987_17041</name>
</gene>
<reference evidence="1 2" key="2">
    <citation type="journal article" date="2022" name="Mol. Ecol. Resour.">
        <title>The genomes of chicory, endive, great burdock and yacon provide insights into Asteraceae paleo-polyploidization history and plant inulin production.</title>
        <authorList>
            <person name="Fan W."/>
            <person name="Wang S."/>
            <person name="Wang H."/>
            <person name="Wang A."/>
            <person name="Jiang F."/>
            <person name="Liu H."/>
            <person name="Zhao H."/>
            <person name="Xu D."/>
            <person name="Zhang Y."/>
        </authorList>
    </citation>
    <scope>NUCLEOTIDE SEQUENCE [LARGE SCALE GENOMIC DNA]</scope>
    <source>
        <strain evidence="2">cv. Yunnan</strain>
        <tissue evidence="1">Leaves</tissue>
    </source>
</reference>
<protein>
    <submittedName>
        <fullName evidence="1">Uncharacterized protein</fullName>
    </submittedName>
</protein>
<dbReference type="Proteomes" id="UP001056120">
    <property type="component" value="Linkage Group LG06"/>
</dbReference>
<evidence type="ECO:0000313" key="2">
    <source>
        <dbReference type="Proteomes" id="UP001056120"/>
    </source>
</evidence>
<name>A0ACB9IVP5_9ASTR</name>
<dbReference type="EMBL" id="CM042023">
    <property type="protein sequence ID" value="KAI3812334.1"/>
    <property type="molecule type" value="Genomic_DNA"/>
</dbReference>
<evidence type="ECO:0000313" key="1">
    <source>
        <dbReference type="EMBL" id="KAI3812334.1"/>
    </source>
</evidence>
<sequence length="105" mass="11770">MSFIGSILRIIGFAVGILVGLSLGFLIFRHTESKDVKVPKDECGELKRLEKLVNKYERGLIHFEHQVVLQESSPNLLIPASITSTNELVAVWDLEMGKINPSEHK</sequence>